<keyword evidence="7" id="KW-1185">Reference proteome</keyword>
<dbReference type="SUPFAM" id="SSF81799">
    <property type="entry name" value="Putative methyltransferase TM0872, insert domain"/>
    <property type="match status" value="1"/>
</dbReference>
<gene>
    <name evidence="6" type="ORF">PCOR1329_LOCUS44982</name>
</gene>
<dbReference type="InterPro" id="IPR023397">
    <property type="entry name" value="SAM-dep_MeTrfase_MraW_recog"/>
</dbReference>
<keyword evidence="2" id="KW-0489">Methyltransferase</keyword>
<protein>
    <submittedName>
        <fullName evidence="6">Uncharacterized protein</fullName>
    </submittedName>
</protein>
<feature type="compositionally biased region" description="Basic and acidic residues" evidence="5">
    <location>
        <begin position="45"/>
        <end position="54"/>
    </location>
</feature>
<feature type="region of interest" description="Disordered" evidence="5">
    <location>
        <begin position="795"/>
        <end position="815"/>
    </location>
</feature>
<organism evidence="6 7">
    <name type="scientific">Prorocentrum cordatum</name>
    <dbReference type="NCBI Taxonomy" id="2364126"/>
    <lineage>
        <taxon>Eukaryota</taxon>
        <taxon>Sar</taxon>
        <taxon>Alveolata</taxon>
        <taxon>Dinophyceae</taxon>
        <taxon>Prorocentrales</taxon>
        <taxon>Prorocentraceae</taxon>
        <taxon>Prorocentrum</taxon>
    </lineage>
</organism>
<dbReference type="PANTHER" id="PTHR11265:SF0">
    <property type="entry name" value="12S RRNA N4-METHYLCYTIDINE METHYLTRANSFERASE"/>
    <property type="match status" value="1"/>
</dbReference>
<name>A0ABN9U3X3_9DINO</name>
<evidence type="ECO:0000256" key="1">
    <source>
        <dbReference type="ARBA" id="ARBA00010396"/>
    </source>
</evidence>
<reference evidence="6" key="1">
    <citation type="submission" date="2023-10" db="EMBL/GenBank/DDBJ databases">
        <authorList>
            <person name="Chen Y."/>
            <person name="Shah S."/>
            <person name="Dougan E. K."/>
            <person name="Thang M."/>
            <person name="Chan C."/>
        </authorList>
    </citation>
    <scope>NUCLEOTIDE SEQUENCE [LARGE SCALE GENOMIC DNA]</scope>
</reference>
<dbReference type="NCBIfam" id="TIGR00006">
    <property type="entry name" value="16S rRNA (cytosine(1402)-N(4))-methyltransferase RsmH"/>
    <property type="match status" value="1"/>
</dbReference>
<keyword evidence="4" id="KW-0949">S-adenosyl-L-methionine</keyword>
<dbReference type="Proteomes" id="UP001189429">
    <property type="component" value="Unassembled WGS sequence"/>
</dbReference>
<feature type="compositionally biased region" description="Low complexity" evidence="5">
    <location>
        <begin position="382"/>
        <end position="395"/>
    </location>
</feature>
<keyword evidence="3" id="KW-0808">Transferase</keyword>
<dbReference type="HAMAP" id="MF_01007">
    <property type="entry name" value="16SrRNA_methyltr_H"/>
    <property type="match status" value="1"/>
</dbReference>
<comment type="caution">
    <text evidence="6">The sequence shown here is derived from an EMBL/GenBank/DDBJ whole genome shotgun (WGS) entry which is preliminary data.</text>
</comment>
<proteinExistence type="inferred from homology"/>
<dbReference type="EMBL" id="CAUYUJ010015404">
    <property type="protein sequence ID" value="CAK0853566.1"/>
    <property type="molecule type" value="Genomic_DNA"/>
</dbReference>
<evidence type="ECO:0000256" key="3">
    <source>
        <dbReference type="ARBA" id="ARBA00022679"/>
    </source>
</evidence>
<evidence type="ECO:0000256" key="5">
    <source>
        <dbReference type="SAM" id="MobiDB-lite"/>
    </source>
</evidence>
<dbReference type="Gene3D" id="1.10.150.170">
    <property type="entry name" value="Putative methyltransferase TM0872, insert domain"/>
    <property type="match status" value="2"/>
</dbReference>
<dbReference type="InterPro" id="IPR029063">
    <property type="entry name" value="SAM-dependent_MTases_sf"/>
</dbReference>
<evidence type="ECO:0000256" key="4">
    <source>
        <dbReference type="ARBA" id="ARBA00022691"/>
    </source>
</evidence>
<accession>A0ABN9U3X3</accession>
<dbReference type="Pfam" id="PF01795">
    <property type="entry name" value="Methyltransf_5"/>
    <property type="match status" value="2"/>
</dbReference>
<sequence length="875" mass="94516">MPPARARPGGAPGRSGRRAPGRGGRGPAAGGRRPLPHARRVAGRHRGEPREGRAGRGAGAPPGASPGRALRARRGVRGRRPDAVGGPSADGREFRAFVAVWLSRPMPRDLPGPLAGVLIDLSVPSEEEEDPDEALDLRSDRAVGVPAWEWLRSASAAELAWVLDEFGGLHDPLVAERLAQAVLCHGRACGPRGASRRQLAQLWERLGPELELEHPHLRLGQLLRAVRAFVNQEVPLFEQLLADAFELLEPSGRLAVVTFRSWELAALRRFLRAREPPSEHVAGVLPAAALAELYPLAAARKGFAAQRVGRALTAAQLGQGPKGRDWMLHVVEKAPYDGALDTPSAGPGSPGVPEAPGSRPSGPAGGLCEPPAPEFGVRSEAEAAAAAAAEAEAAGPGAGQSGAGAAAAWQDELDELRAKIAARKLELREEGQSLRLQRKDPRLAELVRRQDAIYRTCCERAKYEERARERCRARCHVPVLLAEATEQLVVPGPGRLYVDCTFGRGGHSSVVLSKLSSEGRLVAFDVDPLAVQVGRALAAEDGRFRMVHAPFSELAGAVREPVGGVLLDLGVSSPQLDDVSRGFSIKGRKDGPLDLRMNQEVGVPAAKWLQGVSAAELAWVIDATCYRLDAALPRRIAEVVLRRGPYESTAQLVAVLDALGAELQLEHPNLNLAHIVFCAIRVFLNREVAELDRVLEGALERLELHGRVVVICFNRWEVAAVRSFLRSNEEPSERAAALVPADRLPELYPLLASSRPHALRATAAPVRPSAEELAANQRAKSVMYVLEKVSRRTPAVGGGVSSSGPPRGAADARGRFQKPCPPQCCAQDKTRRLRRRLRRRRRRRLCHRRRRRSCSSSFPPSRGLLHFPCLLLPLP</sequence>
<feature type="region of interest" description="Disordered" evidence="5">
    <location>
        <begin position="337"/>
        <end position="406"/>
    </location>
</feature>
<evidence type="ECO:0000313" key="6">
    <source>
        <dbReference type="EMBL" id="CAK0853566.1"/>
    </source>
</evidence>
<dbReference type="InterPro" id="IPR002903">
    <property type="entry name" value="RsmH"/>
</dbReference>
<feature type="non-terminal residue" evidence="6">
    <location>
        <position position="875"/>
    </location>
</feature>
<dbReference type="Gene3D" id="3.40.50.150">
    <property type="entry name" value="Vaccinia Virus protein VP39"/>
    <property type="match status" value="2"/>
</dbReference>
<feature type="compositionally biased region" description="Basic residues" evidence="5">
    <location>
        <begin position="34"/>
        <end position="44"/>
    </location>
</feature>
<evidence type="ECO:0000313" key="7">
    <source>
        <dbReference type="Proteomes" id="UP001189429"/>
    </source>
</evidence>
<dbReference type="SUPFAM" id="SSF53335">
    <property type="entry name" value="S-adenosyl-L-methionine-dependent methyltransferases"/>
    <property type="match status" value="2"/>
</dbReference>
<feature type="region of interest" description="Disordered" evidence="5">
    <location>
        <begin position="1"/>
        <end position="89"/>
    </location>
</feature>
<comment type="similarity">
    <text evidence="1">Belongs to the methyltransferase superfamily. RsmH family.</text>
</comment>
<dbReference type="PANTHER" id="PTHR11265">
    <property type="entry name" value="S-ADENOSYL-METHYLTRANSFERASE MRAW"/>
    <property type="match status" value="1"/>
</dbReference>
<evidence type="ECO:0000256" key="2">
    <source>
        <dbReference type="ARBA" id="ARBA00022603"/>
    </source>
</evidence>